<evidence type="ECO:0000256" key="1">
    <source>
        <dbReference type="SAM" id="MobiDB-lite"/>
    </source>
</evidence>
<evidence type="ECO:0000256" key="2">
    <source>
        <dbReference type="SAM" id="SignalP"/>
    </source>
</evidence>
<dbReference type="EMBL" id="ML978740">
    <property type="protein sequence ID" value="KAF2084558.1"/>
    <property type="molecule type" value="Genomic_DNA"/>
</dbReference>
<evidence type="ECO:0000313" key="4">
    <source>
        <dbReference type="Proteomes" id="UP000799776"/>
    </source>
</evidence>
<gene>
    <name evidence="3" type="ORF">K490DRAFT_59524</name>
</gene>
<organism evidence="3 4">
    <name type="scientific">Saccharata proteae CBS 121410</name>
    <dbReference type="NCBI Taxonomy" id="1314787"/>
    <lineage>
        <taxon>Eukaryota</taxon>
        <taxon>Fungi</taxon>
        <taxon>Dikarya</taxon>
        <taxon>Ascomycota</taxon>
        <taxon>Pezizomycotina</taxon>
        <taxon>Dothideomycetes</taxon>
        <taxon>Dothideomycetes incertae sedis</taxon>
        <taxon>Botryosphaeriales</taxon>
        <taxon>Saccharataceae</taxon>
        <taxon>Saccharata</taxon>
    </lineage>
</organism>
<name>A0A9P4HQ02_9PEZI</name>
<accession>A0A9P4HQ02</accession>
<feature type="region of interest" description="Disordered" evidence="1">
    <location>
        <begin position="86"/>
        <end position="127"/>
    </location>
</feature>
<keyword evidence="2" id="KW-0732">Signal</keyword>
<feature type="compositionally biased region" description="Basic and acidic residues" evidence="1">
    <location>
        <begin position="170"/>
        <end position="179"/>
    </location>
</feature>
<evidence type="ECO:0008006" key="5">
    <source>
        <dbReference type="Google" id="ProtNLM"/>
    </source>
</evidence>
<dbReference type="Proteomes" id="UP000799776">
    <property type="component" value="Unassembled WGS sequence"/>
</dbReference>
<protein>
    <recommendedName>
        <fullName evidence="5">Zn(2)-C6 fungal-type domain-containing protein</fullName>
    </recommendedName>
</protein>
<feature type="signal peptide" evidence="2">
    <location>
        <begin position="1"/>
        <end position="21"/>
    </location>
</feature>
<feature type="chain" id="PRO_5040293875" description="Zn(2)-C6 fungal-type domain-containing protein" evidence="2">
    <location>
        <begin position="22"/>
        <end position="209"/>
    </location>
</feature>
<sequence length="209" mass="23117">MKLRTAATLIAFLGLFSAVTALPSHPFDVSEMRGWTDVASPSDIRQEASLTPRASAAAQPDSRHDMYQYFCIYHPTACRLLCQKKDDSRRRRPGDNPRDAKSDEPDESDKHLGNVPPPGHLTQSDTSAVQRDVAIAEVSAIKCPRCSHCRALGIDCERLCKKKDGSERICYRQKPRDPESSEPEEPDGEDWRPANSINVSDGSVPLAEA</sequence>
<evidence type="ECO:0000313" key="3">
    <source>
        <dbReference type="EMBL" id="KAF2084558.1"/>
    </source>
</evidence>
<feature type="compositionally biased region" description="Basic and acidic residues" evidence="1">
    <location>
        <begin position="86"/>
        <end position="112"/>
    </location>
</feature>
<feature type="region of interest" description="Disordered" evidence="1">
    <location>
        <begin position="170"/>
        <end position="209"/>
    </location>
</feature>
<proteinExistence type="predicted"/>
<reference evidence="3" key="1">
    <citation type="journal article" date="2020" name="Stud. Mycol.">
        <title>101 Dothideomycetes genomes: a test case for predicting lifestyles and emergence of pathogens.</title>
        <authorList>
            <person name="Haridas S."/>
            <person name="Albert R."/>
            <person name="Binder M."/>
            <person name="Bloem J."/>
            <person name="Labutti K."/>
            <person name="Salamov A."/>
            <person name="Andreopoulos B."/>
            <person name="Baker S."/>
            <person name="Barry K."/>
            <person name="Bills G."/>
            <person name="Bluhm B."/>
            <person name="Cannon C."/>
            <person name="Castanera R."/>
            <person name="Culley D."/>
            <person name="Daum C."/>
            <person name="Ezra D."/>
            <person name="Gonzalez J."/>
            <person name="Henrissat B."/>
            <person name="Kuo A."/>
            <person name="Liang C."/>
            <person name="Lipzen A."/>
            <person name="Lutzoni F."/>
            <person name="Magnuson J."/>
            <person name="Mondo S."/>
            <person name="Nolan M."/>
            <person name="Ohm R."/>
            <person name="Pangilinan J."/>
            <person name="Park H.-J."/>
            <person name="Ramirez L."/>
            <person name="Alfaro M."/>
            <person name="Sun H."/>
            <person name="Tritt A."/>
            <person name="Yoshinaga Y."/>
            <person name="Zwiers L.-H."/>
            <person name="Turgeon B."/>
            <person name="Goodwin S."/>
            <person name="Spatafora J."/>
            <person name="Crous P."/>
            <person name="Grigoriev I."/>
        </authorList>
    </citation>
    <scope>NUCLEOTIDE SEQUENCE</scope>
    <source>
        <strain evidence="3">CBS 121410</strain>
    </source>
</reference>
<keyword evidence="4" id="KW-1185">Reference proteome</keyword>
<comment type="caution">
    <text evidence="3">The sequence shown here is derived from an EMBL/GenBank/DDBJ whole genome shotgun (WGS) entry which is preliminary data.</text>
</comment>
<dbReference type="AlphaFoldDB" id="A0A9P4HQ02"/>